<evidence type="ECO:0000256" key="10">
    <source>
        <dbReference type="ARBA" id="ARBA00022833"/>
    </source>
</evidence>
<reference evidence="17" key="1">
    <citation type="submission" date="2020-07" db="EMBL/GenBank/DDBJ databases">
        <title>Genome sequence and genetic diversity analysis of an under-domesticated orphan crop, white fonio (Digitaria exilis).</title>
        <authorList>
            <person name="Bennetzen J.L."/>
            <person name="Chen S."/>
            <person name="Ma X."/>
            <person name="Wang X."/>
            <person name="Yssel A.E.J."/>
            <person name="Chaluvadi S.R."/>
            <person name="Johnson M."/>
            <person name="Gangashetty P."/>
            <person name="Hamidou F."/>
            <person name="Sanogo M.D."/>
            <person name="Zwaenepoel A."/>
            <person name="Wallace J."/>
            <person name="Van De Peer Y."/>
            <person name="Van Deynze A."/>
        </authorList>
    </citation>
    <scope>NUCLEOTIDE SEQUENCE</scope>
    <source>
        <tissue evidence="17">Leaves</tissue>
    </source>
</reference>
<evidence type="ECO:0000256" key="3">
    <source>
        <dbReference type="ARBA" id="ARBA00004906"/>
    </source>
</evidence>
<sequence>MHVPHSFLDTPPGCGGGPVAPDECSPPPLLVPPSLYPLLLPPPPPSSAASHGRSTFVTALIVAFSVVAFLVLSLSAFLFVRRTRQRRRQREEALLEAAALAPPDAPPPGDDGPGEEIVHHAWHIRTVGLDDAAIESIALTRHHRGGGAVLGADSDDCTVCLGEFHDGELLRILPNCAHAFHAQCIDTWLRAHVTCPLCRATVVMDPTTAALAADEQPDPTPHAAGDDAEQIQNIVSPEHEQPVQHADEQHQQQQLAQIEQRDVDPESTSPERTHGHPVLPRAQNFRRVASMDSPSAIVSAVEAGAEHEQGGGATKQLGTGGAVCCEVSSPASDHLSRAAMKRSLSAGSRWVLLSRHCRTRTSLLPL</sequence>
<comment type="pathway">
    <text evidence="3">Protein modification; protein ubiquitination.</text>
</comment>
<dbReference type="GO" id="GO:0016020">
    <property type="term" value="C:membrane"/>
    <property type="evidence" value="ECO:0007669"/>
    <property type="project" value="UniProtKB-SubCell"/>
</dbReference>
<dbReference type="AlphaFoldDB" id="A0A835EI01"/>
<evidence type="ECO:0000256" key="14">
    <source>
        <dbReference type="SAM" id="MobiDB-lite"/>
    </source>
</evidence>
<dbReference type="PANTHER" id="PTHR46913">
    <property type="entry name" value="RING-H2 FINGER PROTEIN ATL16"/>
    <property type="match status" value="1"/>
</dbReference>
<evidence type="ECO:0000313" key="17">
    <source>
        <dbReference type="EMBL" id="KAF8693526.1"/>
    </source>
</evidence>
<dbReference type="EC" id="2.3.2.27" evidence="4"/>
<dbReference type="GO" id="GO:0008270">
    <property type="term" value="F:zinc ion binding"/>
    <property type="evidence" value="ECO:0007669"/>
    <property type="project" value="UniProtKB-KW"/>
</dbReference>
<protein>
    <recommendedName>
        <fullName evidence="4">RING-type E3 ubiquitin transferase</fullName>
        <ecNumber evidence="4">2.3.2.27</ecNumber>
    </recommendedName>
</protein>
<dbReference type="GO" id="GO:0016567">
    <property type="term" value="P:protein ubiquitination"/>
    <property type="evidence" value="ECO:0007669"/>
    <property type="project" value="UniProtKB-UniPathway"/>
</dbReference>
<name>A0A835EI01_9POAL</name>
<accession>A0A835EI01</accession>
<keyword evidence="11 15" id="KW-1133">Transmembrane helix</keyword>
<keyword evidence="9" id="KW-0833">Ubl conjugation pathway</keyword>
<dbReference type="InterPro" id="IPR044600">
    <property type="entry name" value="ATL1/ATL16-like"/>
</dbReference>
<dbReference type="GO" id="GO:0061630">
    <property type="term" value="F:ubiquitin protein ligase activity"/>
    <property type="evidence" value="ECO:0007669"/>
    <property type="project" value="UniProtKB-EC"/>
</dbReference>
<gene>
    <name evidence="17" type="ORF">HU200_038928</name>
</gene>
<feature type="domain" description="RING-type" evidence="16">
    <location>
        <begin position="157"/>
        <end position="199"/>
    </location>
</feature>
<comment type="caution">
    <text evidence="17">The sequence shown here is derived from an EMBL/GenBank/DDBJ whole genome shotgun (WGS) entry which is preliminary data.</text>
</comment>
<evidence type="ECO:0000256" key="7">
    <source>
        <dbReference type="ARBA" id="ARBA00022723"/>
    </source>
</evidence>
<comment type="subcellular location">
    <subcellularLocation>
        <location evidence="2">Membrane</location>
        <topology evidence="2">Single-pass membrane protein</topology>
    </subcellularLocation>
</comment>
<keyword evidence="6 15" id="KW-0812">Transmembrane</keyword>
<evidence type="ECO:0000256" key="15">
    <source>
        <dbReference type="SAM" id="Phobius"/>
    </source>
</evidence>
<dbReference type="Gene3D" id="3.30.40.10">
    <property type="entry name" value="Zinc/RING finger domain, C3HC4 (zinc finger)"/>
    <property type="match status" value="1"/>
</dbReference>
<dbReference type="Pfam" id="PF13639">
    <property type="entry name" value="zf-RING_2"/>
    <property type="match status" value="1"/>
</dbReference>
<proteinExistence type="predicted"/>
<feature type="region of interest" description="Disordered" evidence="14">
    <location>
        <begin position="239"/>
        <end position="282"/>
    </location>
</feature>
<evidence type="ECO:0000256" key="11">
    <source>
        <dbReference type="ARBA" id="ARBA00022989"/>
    </source>
</evidence>
<dbReference type="EMBL" id="JACEFO010001924">
    <property type="protein sequence ID" value="KAF8693526.1"/>
    <property type="molecule type" value="Genomic_DNA"/>
</dbReference>
<evidence type="ECO:0000256" key="8">
    <source>
        <dbReference type="ARBA" id="ARBA00022771"/>
    </source>
</evidence>
<feature type="compositionally biased region" description="Basic and acidic residues" evidence="14">
    <location>
        <begin position="259"/>
        <end position="274"/>
    </location>
</feature>
<feature type="compositionally biased region" description="Basic and acidic residues" evidence="14">
    <location>
        <begin position="239"/>
        <end position="250"/>
    </location>
</feature>
<dbReference type="OrthoDB" id="9984778at2759"/>
<dbReference type="UniPathway" id="UPA00143"/>
<evidence type="ECO:0000256" key="12">
    <source>
        <dbReference type="ARBA" id="ARBA00023136"/>
    </source>
</evidence>
<dbReference type="FunFam" id="3.30.40.10:FF:000187">
    <property type="entry name" value="E3 ubiquitin-protein ligase ATL6"/>
    <property type="match status" value="1"/>
</dbReference>
<evidence type="ECO:0000256" key="1">
    <source>
        <dbReference type="ARBA" id="ARBA00000900"/>
    </source>
</evidence>
<feature type="region of interest" description="Disordered" evidence="14">
    <location>
        <begin position="1"/>
        <end position="21"/>
    </location>
</feature>
<comment type="catalytic activity">
    <reaction evidence="1">
        <text>S-ubiquitinyl-[E2 ubiquitin-conjugating enzyme]-L-cysteine + [acceptor protein]-L-lysine = [E2 ubiquitin-conjugating enzyme]-L-cysteine + N(6)-ubiquitinyl-[acceptor protein]-L-lysine.</text>
        <dbReference type="EC" id="2.3.2.27"/>
    </reaction>
</comment>
<keyword evidence="8 13" id="KW-0863">Zinc-finger</keyword>
<dbReference type="InterPro" id="IPR013083">
    <property type="entry name" value="Znf_RING/FYVE/PHD"/>
</dbReference>
<evidence type="ECO:0000256" key="4">
    <source>
        <dbReference type="ARBA" id="ARBA00012483"/>
    </source>
</evidence>
<keyword evidence="7" id="KW-0479">Metal-binding</keyword>
<keyword evidence="18" id="KW-1185">Reference proteome</keyword>
<evidence type="ECO:0000256" key="2">
    <source>
        <dbReference type="ARBA" id="ARBA00004167"/>
    </source>
</evidence>
<evidence type="ECO:0000313" key="18">
    <source>
        <dbReference type="Proteomes" id="UP000636709"/>
    </source>
</evidence>
<dbReference type="PROSITE" id="PS50089">
    <property type="entry name" value="ZF_RING_2"/>
    <property type="match status" value="1"/>
</dbReference>
<dbReference type="PANTHER" id="PTHR46913:SF19">
    <property type="entry name" value="RING-TYPE E3 UBIQUITIN TRANSFERASE"/>
    <property type="match status" value="1"/>
</dbReference>
<feature type="transmembrane region" description="Helical" evidence="15">
    <location>
        <begin position="56"/>
        <end position="80"/>
    </location>
</feature>
<evidence type="ECO:0000259" key="16">
    <source>
        <dbReference type="PROSITE" id="PS50089"/>
    </source>
</evidence>
<dbReference type="InterPro" id="IPR001841">
    <property type="entry name" value="Znf_RING"/>
</dbReference>
<evidence type="ECO:0000256" key="13">
    <source>
        <dbReference type="PROSITE-ProRule" id="PRU00175"/>
    </source>
</evidence>
<evidence type="ECO:0000256" key="9">
    <source>
        <dbReference type="ARBA" id="ARBA00022786"/>
    </source>
</evidence>
<organism evidence="17 18">
    <name type="scientific">Digitaria exilis</name>
    <dbReference type="NCBI Taxonomy" id="1010633"/>
    <lineage>
        <taxon>Eukaryota</taxon>
        <taxon>Viridiplantae</taxon>
        <taxon>Streptophyta</taxon>
        <taxon>Embryophyta</taxon>
        <taxon>Tracheophyta</taxon>
        <taxon>Spermatophyta</taxon>
        <taxon>Magnoliopsida</taxon>
        <taxon>Liliopsida</taxon>
        <taxon>Poales</taxon>
        <taxon>Poaceae</taxon>
        <taxon>PACMAD clade</taxon>
        <taxon>Panicoideae</taxon>
        <taxon>Panicodae</taxon>
        <taxon>Paniceae</taxon>
        <taxon>Anthephorinae</taxon>
        <taxon>Digitaria</taxon>
    </lineage>
</organism>
<evidence type="ECO:0000256" key="6">
    <source>
        <dbReference type="ARBA" id="ARBA00022692"/>
    </source>
</evidence>
<dbReference type="CDD" id="cd16461">
    <property type="entry name" value="RING-H2_EL5-like"/>
    <property type="match status" value="1"/>
</dbReference>
<dbReference type="SUPFAM" id="SSF57850">
    <property type="entry name" value="RING/U-box"/>
    <property type="match status" value="1"/>
</dbReference>
<dbReference type="SMART" id="SM00184">
    <property type="entry name" value="RING"/>
    <property type="match status" value="1"/>
</dbReference>
<evidence type="ECO:0000256" key="5">
    <source>
        <dbReference type="ARBA" id="ARBA00022679"/>
    </source>
</evidence>
<keyword evidence="5" id="KW-0808">Transferase</keyword>
<dbReference type="Proteomes" id="UP000636709">
    <property type="component" value="Unassembled WGS sequence"/>
</dbReference>
<keyword evidence="12 15" id="KW-0472">Membrane</keyword>
<keyword evidence="10" id="KW-0862">Zinc</keyword>